<name>A0ABR5TIQ4_9BURK</name>
<dbReference type="InterPro" id="IPR018688">
    <property type="entry name" value="PpoB2-like"/>
</dbReference>
<accession>A0ABR5TIQ4</accession>
<keyword evidence="3" id="KW-1185">Reference proteome</keyword>
<evidence type="ECO:0000313" key="3">
    <source>
        <dbReference type="Proteomes" id="UP000070255"/>
    </source>
</evidence>
<reference evidence="2 3" key="1">
    <citation type="submission" date="2015-11" db="EMBL/GenBank/DDBJ databases">
        <authorList>
            <person name="Sahl J."/>
            <person name="Wagner D."/>
            <person name="Keim P."/>
        </authorList>
    </citation>
    <scope>NUCLEOTIDE SEQUENCE [LARGE SCALE GENOMIC DNA]</scope>
    <source>
        <strain evidence="2 3">BDU18</strain>
    </source>
</reference>
<protein>
    <recommendedName>
        <fullName evidence="4">DUF2182 domain-containing protein</fullName>
    </recommendedName>
</protein>
<dbReference type="Pfam" id="PF09948">
    <property type="entry name" value="PpoB2"/>
    <property type="match status" value="1"/>
</dbReference>
<sequence>MPATGDAPMAGGGTMSVIGARVCGRTRAGDAASFVGIWAAMMTAMMLPSFAPMLVRCARSVGCVGGIRARLRAGLRAVSVAVGYGFVWIAVGIAVYVLGAALAAVEMHVPALARAAPVARGVVVACAGALQFTAWKARHLACCREAPRRCRALPASAGAAWRHGVHFGLRCCCCSAGLTASLVVLGIMDPPTMAAVTAAITAERLAPAGERVARGVGCVGVAAGMILIARAAGLG</sequence>
<proteinExistence type="predicted"/>
<feature type="transmembrane region" description="Helical" evidence="1">
    <location>
        <begin position="111"/>
        <end position="130"/>
    </location>
</feature>
<evidence type="ECO:0008006" key="4">
    <source>
        <dbReference type="Google" id="ProtNLM"/>
    </source>
</evidence>
<comment type="caution">
    <text evidence="2">The sequence shown here is derived from an EMBL/GenBank/DDBJ whole genome shotgun (WGS) entry which is preliminary data.</text>
</comment>
<organism evidence="2 3">
    <name type="scientific">Burkholderia savannae</name>
    <dbReference type="NCBI Taxonomy" id="1637837"/>
    <lineage>
        <taxon>Bacteria</taxon>
        <taxon>Pseudomonadati</taxon>
        <taxon>Pseudomonadota</taxon>
        <taxon>Betaproteobacteria</taxon>
        <taxon>Burkholderiales</taxon>
        <taxon>Burkholderiaceae</taxon>
        <taxon>Burkholderia</taxon>
        <taxon>pseudomallei group</taxon>
    </lineage>
</organism>
<feature type="transmembrane region" description="Helical" evidence="1">
    <location>
        <begin position="75"/>
        <end position="105"/>
    </location>
</feature>
<keyword evidence="1" id="KW-0812">Transmembrane</keyword>
<keyword evidence="1" id="KW-1133">Transmembrane helix</keyword>
<keyword evidence="1" id="KW-0472">Membrane</keyword>
<dbReference type="EMBL" id="LNJQ01000001">
    <property type="protein sequence ID" value="KWZ44775.1"/>
    <property type="molecule type" value="Genomic_DNA"/>
</dbReference>
<evidence type="ECO:0000256" key="1">
    <source>
        <dbReference type="SAM" id="Phobius"/>
    </source>
</evidence>
<feature type="transmembrane region" description="Helical" evidence="1">
    <location>
        <begin position="35"/>
        <end position="55"/>
    </location>
</feature>
<evidence type="ECO:0000313" key="2">
    <source>
        <dbReference type="EMBL" id="KWZ44775.1"/>
    </source>
</evidence>
<dbReference type="Proteomes" id="UP000070255">
    <property type="component" value="Unassembled WGS sequence"/>
</dbReference>
<gene>
    <name evidence="2" type="ORF">WS72_07635</name>
</gene>